<protein>
    <submittedName>
        <fullName evidence="1">Uncharacterized protein</fullName>
    </submittedName>
</protein>
<evidence type="ECO:0000313" key="1">
    <source>
        <dbReference type="EMBL" id="PGH21288.1"/>
    </source>
</evidence>
<proteinExistence type="predicted"/>
<dbReference type="Proteomes" id="UP000224634">
    <property type="component" value="Unassembled WGS sequence"/>
</dbReference>
<name>A0A2B7YKC4_POLH7</name>
<comment type="caution">
    <text evidence="1">The sequence shown here is derived from an EMBL/GenBank/DDBJ whole genome shotgun (WGS) entry which is preliminary data.</text>
</comment>
<organism evidence="1 2">
    <name type="scientific">Polytolypa hystricis (strain UAMH7299)</name>
    <dbReference type="NCBI Taxonomy" id="1447883"/>
    <lineage>
        <taxon>Eukaryota</taxon>
        <taxon>Fungi</taxon>
        <taxon>Dikarya</taxon>
        <taxon>Ascomycota</taxon>
        <taxon>Pezizomycotina</taxon>
        <taxon>Eurotiomycetes</taxon>
        <taxon>Eurotiomycetidae</taxon>
        <taxon>Onygenales</taxon>
        <taxon>Onygenales incertae sedis</taxon>
        <taxon>Polytolypa</taxon>
    </lineage>
</organism>
<evidence type="ECO:0000313" key="2">
    <source>
        <dbReference type="Proteomes" id="UP000224634"/>
    </source>
</evidence>
<sequence>MVSMVESSYLTSKSDPEVVASPVTGDLRTAKAPSHAPYVIPEQLQPKFGGALYMWNHEWYVLPRSQSGLVNHGDNLFHNSIGPLEQGYEAVRRTRPWEYGWISRACHS</sequence>
<dbReference type="AlphaFoldDB" id="A0A2B7YKC4"/>
<dbReference type="EMBL" id="PDNA01000037">
    <property type="protein sequence ID" value="PGH21288.1"/>
    <property type="molecule type" value="Genomic_DNA"/>
</dbReference>
<accession>A0A2B7YKC4</accession>
<keyword evidence="2" id="KW-1185">Reference proteome</keyword>
<gene>
    <name evidence="1" type="ORF">AJ80_03338</name>
</gene>
<reference evidence="1 2" key="1">
    <citation type="submission" date="2017-10" db="EMBL/GenBank/DDBJ databases">
        <title>Comparative genomics in systemic dimorphic fungi from Ajellomycetaceae.</title>
        <authorList>
            <person name="Munoz J.F."/>
            <person name="Mcewen J.G."/>
            <person name="Clay O.K."/>
            <person name="Cuomo C.A."/>
        </authorList>
    </citation>
    <scope>NUCLEOTIDE SEQUENCE [LARGE SCALE GENOMIC DNA]</scope>
    <source>
        <strain evidence="1 2">UAMH7299</strain>
    </source>
</reference>